<reference evidence="2" key="2">
    <citation type="submission" date="2020-11" db="EMBL/GenBank/DDBJ databases">
        <authorList>
            <person name="McCartney M.A."/>
            <person name="Auch B."/>
            <person name="Kono T."/>
            <person name="Mallez S."/>
            <person name="Becker A."/>
            <person name="Gohl D.M."/>
            <person name="Silverstein K.A.T."/>
            <person name="Koren S."/>
            <person name="Bechman K.B."/>
            <person name="Herman A."/>
            <person name="Abrahante J.E."/>
            <person name="Garbe J."/>
        </authorList>
    </citation>
    <scope>NUCLEOTIDE SEQUENCE</scope>
    <source>
        <strain evidence="2">Duluth1</strain>
        <tissue evidence="2">Whole animal</tissue>
    </source>
</reference>
<comment type="caution">
    <text evidence="2">The sequence shown here is derived from an EMBL/GenBank/DDBJ whole genome shotgun (WGS) entry which is preliminary data.</text>
</comment>
<evidence type="ECO:0000256" key="1">
    <source>
        <dbReference type="SAM" id="MobiDB-lite"/>
    </source>
</evidence>
<dbReference type="EMBL" id="JAIWYP010000007">
    <property type="protein sequence ID" value="KAH3798470.1"/>
    <property type="molecule type" value="Genomic_DNA"/>
</dbReference>
<feature type="compositionally biased region" description="Basic and acidic residues" evidence="1">
    <location>
        <begin position="86"/>
        <end position="98"/>
    </location>
</feature>
<sequence>MIGAPSGPHLLSVGEDIVVNGVAIIIARSGTGAADLPAEKTDGADLERNSSPKLRKGSLMEVPRGGGTQHAKRTEETVLGIGPAAGDDRGGHKGGEAR</sequence>
<gene>
    <name evidence="2" type="ORF">DPMN_152069</name>
</gene>
<name>A0A9D4J4U4_DREPO</name>
<reference evidence="2" key="1">
    <citation type="journal article" date="2019" name="bioRxiv">
        <title>The Genome of the Zebra Mussel, Dreissena polymorpha: A Resource for Invasive Species Research.</title>
        <authorList>
            <person name="McCartney M.A."/>
            <person name="Auch B."/>
            <person name="Kono T."/>
            <person name="Mallez S."/>
            <person name="Zhang Y."/>
            <person name="Obille A."/>
            <person name="Becker A."/>
            <person name="Abrahante J.E."/>
            <person name="Garbe J."/>
            <person name="Badalamenti J.P."/>
            <person name="Herman A."/>
            <person name="Mangelson H."/>
            <person name="Liachko I."/>
            <person name="Sullivan S."/>
            <person name="Sone E.D."/>
            <person name="Koren S."/>
            <person name="Silverstein K.A.T."/>
            <person name="Beckman K.B."/>
            <person name="Gohl D.M."/>
        </authorList>
    </citation>
    <scope>NUCLEOTIDE SEQUENCE</scope>
    <source>
        <strain evidence="2">Duluth1</strain>
        <tissue evidence="2">Whole animal</tissue>
    </source>
</reference>
<keyword evidence="3" id="KW-1185">Reference proteome</keyword>
<dbReference type="Proteomes" id="UP000828390">
    <property type="component" value="Unassembled WGS sequence"/>
</dbReference>
<evidence type="ECO:0000313" key="3">
    <source>
        <dbReference type="Proteomes" id="UP000828390"/>
    </source>
</evidence>
<evidence type="ECO:0000313" key="2">
    <source>
        <dbReference type="EMBL" id="KAH3798470.1"/>
    </source>
</evidence>
<feature type="region of interest" description="Disordered" evidence="1">
    <location>
        <begin position="30"/>
        <end position="98"/>
    </location>
</feature>
<accession>A0A9D4J4U4</accession>
<proteinExistence type="predicted"/>
<organism evidence="2 3">
    <name type="scientific">Dreissena polymorpha</name>
    <name type="common">Zebra mussel</name>
    <name type="synonym">Mytilus polymorpha</name>
    <dbReference type="NCBI Taxonomy" id="45954"/>
    <lineage>
        <taxon>Eukaryota</taxon>
        <taxon>Metazoa</taxon>
        <taxon>Spiralia</taxon>
        <taxon>Lophotrochozoa</taxon>
        <taxon>Mollusca</taxon>
        <taxon>Bivalvia</taxon>
        <taxon>Autobranchia</taxon>
        <taxon>Heteroconchia</taxon>
        <taxon>Euheterodonta</taxon>
        <taxon>Imparidentia</taxon>
        <taxon>Neoheterodontei</taxon>
        <taxon>Myida</taxon>
        <taxon>Dreissenoidea</taxon>
        <taxon>Dreissenidae</taxon>
        <taxon>Dreissena</taxon>
    </lineage>
</organism>
<protein>
    <submittedName>
        <fullName evidence="2">Uncharacterized protein</fullName>
    </submittedName>
</protein>
<feature type="compositionally biased region" description="Basic and acidic residues" evidence="1">
    <location>
        <begin position="37"/>
        <end position="50"/>
    </location>
</feature>
<dbReference type="AlphaFoldDB" id="A0A9D4J4U4"/>